<dbReference type="InterPro" id="IPR000073">
    <property type="entry name" value="AB_hydrolase_1"/>
</dbReference>
<protein>
    <submittedName>
        <fullName evidence="2">Alpha/beta hydrolase</fullName>
    </submittedName>
</protein>
<evidence type="ECO:0000313" key="3">
    <source>
        <dbReference type="Proteomes" id="UP000027064"/>
    </source>
</evidence>
<keyword evidence="2" id="KW-0378">Hydrolase</keyword>
<dbReference type="eggNOG" id="COG2267">
    <property type="taxonomic scope" value="Bacteria"/>
</dbReference>
<dbReference type="OrthoDB" id="252464at2"/>
<comment type="caution">
    <text evidence="2">The sequence shown here is derived from an EMBL/GenBank/DDBJ whole genome shotgun (WGS) entry which is preliminary data.</text>
</comment>
<evidence type="ECO:0000259" key="1">
    <source>
        <dbReference type="Pfam" id="PF00561"/>
    </source>
</evidence>
<accession>A0A066WM94</accession>
<dbReference type="SUPFAM" id="SSF53474">
    <property type="entry name" value="alpha/beta-Hydrolases"/>
    <property type="match status" value="1"/>
</dbReference>
<dbReference type="EMBL" id="JNCA01000016">
    <property type="protein sequence ID" value="KDN55152.1"/>
    <property type="molecule type" value="Genomic_DNA"/>
</dbReference>
<organism evidence="2 3">
    <name type="scientific">Flavobacterium seoulense</name>
    <dbReference type="NCBI Taxonomy" id="1492738"/>
    <lineage>
        <taxon>Bacteria</taxon>
        <taxon>Pseudomonadati</taxon>
        <taxon>Bacteroidota</taxon>
        <taxon>Flavobacteriia</taxon>
        <taxon>Flavobacteriales</taxon>
        <taxon>Flavobacteriaceae</taxon>
        <taxon>Flavobacterium</taxon>
    </lineage>
</organism>
<sequence length="260" mass="29561">MSQIKYKNTTISYTDIGKGTAVVLLHGFLENQTMWNTYIETFAKKNRVITIDLLGHGATECMGYIHSMEDNADVVHAVLNKLHLRKAIFVGHSMGGYVALAFAELFPDYVKGLVLLNSTSRADSDERKANRDRAIKAVKQSFSNFISLSIANLFSEENRERFKRNIELVKTEALKTPLQGIVASLEGMKIRMDREVLLHLTPYPKMLILGKKDPVLNYEETIEQIEDTEVQLITFPDGHMSHIENEPELTQVLLDFFKKL</sequence>
<dbReference type="PATRIC" id="fig|1492738.3.peg.1731"/>
<dbReference type="PRINTS" id="PR00111">
    <property type="entry name" value="ABHYDROLASE"/>
</dbReference>
<dbReference type="InterPro" id="IPR050266">
    <property type="entry name" value="AB_hydrolase_sf"/>
</dbReference>
<dbReference type="InterPro" id="IPR029058">
    <property type="entry name" value="AB_hydrolase_fold"/>
</dbReference>
<dbReference type="GO" id="GO:0016020">
    <property type="term" value="C:membrane"/>
    <property type="evidence" value="ECO:0007669"/>
    <property type="project" value="TreeGrafter"/>
</dbReference>
<feature type="domain" description="AB hydrolase-1" evidence="1">
    <location>
        <begin position="21"/>
        <end position="245"/>
    </location>
</feature>
<proteinExistence type="predicted"/>
<gene>
    <name evidence="2" type="ORF">FEM21_17430</name>
</gene>
<dbReference type="PANTHER" id="PTHR43798">
    <property type="entry name" value="MONOACYLGLYCEROL LIPASE"/>
    <property type="match status" value="1"/>
</dbReference>
<dbReference type="STRING" id="1492738.FEM21_17430"/>
<name>A0A066WM94_9FLAO</name>
<dbReference type="GO" id="GO:0016787">
    <property type="term" value="F:hydrolase activity"/>
    <property type="evidence" value="ECO:0007669"/>
    <property type="project" value="UniProtKB-KW"/>
</dbReference>
<evidence type="ECO:0000313" key="2">
    <source>
        <dbReference type="EMBL" id="KDN55152.1"/>
    </source>
</evidence>
<keyword evidence="3" id="KW-1185">Reference proteome</keyword>
<dbReference type="Gene3D" id="3.40.50.1820">
    <property type="entry name" value="alpha/beta hydrolase"/>
    <property type="match status" value="1"/>
</dbReference>
<dbReference type="Proteomes" id="UP000027064">
    <property type="component" value="Unassembled WGS sequence"/>
</dbReference>
<dbReference type="PANTHER" id="PTHR43798:SF33">
    <property type="entry name" value="HYDROLASE, PUTATIVE (AFU_ORTHOLOGUE AFUA_2G14860)-RELATED"/>
    <property type="match status" value="1"/>
</dbReference>
<dbReference type="RefSeq" id="WP_035659558.1">
    <property type="nucleotide sequence ID" value="NZ_JNCA01000016.1"/>
</dbReference>
<dbReference type="AlphaFoldDB" id="A0A066WM94"/>
<reference evidence="2 3" key="1">
    <citation type="submission" date="2014-05" db="EMBL/GenBank/DDBJ databases">
        <title>Genome Sequence of Flavobacterium sp. EM1321.</title>
        <authorList>
            <person name="Shin S.-K."/>
            <person name="Yi H."/>
        </authorList>
    </citation>
    <scope>NUCLEOTIDE SEQUENCE [LARGE SCALE GENOMIC DNA]</scope>
    <source>
        <strain evidence="2 3">EM1321</strain>
    </source>
</reference>
<dbReference type="Pfam" id="PF00561">
    <property type="entry name" value="Abhydrolase_1"/>
    <property type="match status" value="1"/>
</dbReference>